<evidence type="ECO:0000313" key="2">
    <source>
        <dbReference type="Proteomes" id="UP001281761"/>
    </source>
</evidence>
<dbReference type="Proteomes" id="UP001281761">
    <property type="component" value="Unassembled WGS sequence"/>
</dbReference>
<reference evidence="1 2" key="1">
    <citation type="journal article" date="2022" name="bioRxiv">
        <title>Genomics of Preaxostyla Flagellates Illuminates Evolutionary Transitions and the Path Towards Mitochondrial Loss.</title>
        <authorList>
            <person name="Novak L.V.F."/>
            <person name="Treitli S.C."/>
            <person name="Pyrih J."/>
            <person name="Halakuc P."/>
            <person name="Pipaliya S.V."/>
            <person name="Vacek V."/>
            <person name="Brzon O."/>
            <person name="Soukal P."/>
            <person name="Eme L."/>
            <person name="Dacks J.B."/>
            <person name="Karnkowska A."/>
            <person name="Elias M."/>
            <person name="Hampl V."/>
        </authorList>
    </citation>
    <scope>NUCLEOTIDE SEQUENCE [LARGE SCALE GENOMIC DNA]</scope>
    <source>
        <strain evidence="1">NAU3</strain>
        <tissue evidence="1">Gut</tissue>
    </source>
</reference>
<gene>
    <name evidence="1" type="ORF">BLNAU_20180</name>
</gene>
<evidence type="ECO:0000313" key="1">
    <source>
        <dbReference type="EMBL" id="KAK2944890.1"/>
    </source>
</evidence>
<comment type="caution">
    <text evidence="1">The sequence shown here is derived from an EMBL/GenBank/DDBJ whole genome shotgun (WGS) entry which is preliminary data.</text>
</comment>
<keyword evidence="2" id="KW-1185">Reference proteome</keyword>
<sequence length="374" mass="43349">MRNESVKFVTEGWGFFVRMTFNITEPHKSSFQTIVLDDPSFTDLILNSLKLTHPTIRRNTVSAISNIVIGTLFSFTKFITYMLDPIGDNAKARFEQYRLIRVSVFEPAKHFIKFIFHNSDKLILDEEDSTRLENHLYLIHHHTKNMELESDEHDTDIVSELVKWEVRQMVEIENEENFERVFRSMLSRTHRWNRNNRDRQKRREVVLREEGWDDAFELRVVGIEALRKFRRLEKPRPSLFHSCQAAPRLIEHSSPLSHSSHVSCLRCVETGSVAIGVGGVPSYTFVHSNHLTASHPEIPLPNATFNHSSTFSDIINSFHTDHNFFNSVNNDSIPNRSSTGISSKSDDSPIFNRESEITVQSHPSLHHHFCLKKA</sequence>
<accession>A0ABQ9X3K7</accession>
<protein>
    <submittedName>
        <fullName evidence="1">Uncharacterized protein</fullName>
    </submittedName>
</protein>
<organism evidence="1 2">
    <name type="scientific">Blattamonas nauphoetae</name>
    <dbReference type="NCBI Taxonomy" id="2049346"/>
    <lineage>
        <taxon>Eukaryota</taxon>
        <taxon>Metamonada</taxon>
        <taxon>Preaxostyla</taxon>
        <taxon>Oxymonadida</taxon>
        <taxon>Blattamonas</taxon>
    </lineage>
</organism>
<dbReference type="EMBL" id="JARBJD010000280">
    <property type="protein sequence ID" value="KAK2944890.1"/>
    <property type="molecule type" value="Genomic_DNA"/>
</dbReference>
<proteinExistence type="predicted"/>
<name>A0ABQ9X3K7_9EUKA</name>